<dbReference type="InterPro" id="IPR002518">
    <property type="entry name" value="HCV_NS2"/>
</dbReference>
<keyword evidence="45" id="KW-1035">Host cytoplasm</keyword>
<evidence type="ECO:0000256" key="45">
    <source>
        <dbReference type="ARBA" id="ARBA00023200"/>
    </source>
</evidence>
<dbReference type="GO" id="GO:0003724">
    <property type="term" value="F:RNA helicase activity"/>
    <property type="evidence" value="ECO:0007669"/>
    <property type="project" value="UniProtKB-EC"/>
</dbReference>
<evidence type="ECO:0000256" key="8">
    <source>
        <dbReference type="ARBA" id="ARBA00020107"/>
    </source>
</evidence>
<dbReference type="InterPro" id="IPR001490">
    <property type="entry name" value="HCV_NS4b"/>
</dbReference>
<feature type="transmembrane region" description="Helical" evidence="53">
    <location>
        <begin position="856"/>
        <end position="875"/>
    </location>
</feature>
<feature type="compositionally biased region" description="Basic and acidic residues" evidence="52">
    <location>
        <begin position="2426"/>
        <end position="2450"/>
    </location>
</feature>
<feature type="transmembrane region" description="Helical" evidence="53">
    <location>
        <begin position="1794"/>
        <end position="1814"/>
    </location>
</feature>
<evidence type="ECO:0000256" key="50">
    <source>
        <dbReference type="ARBA" id="ARBA00047631"/>
    </source>
</evidence>
<evidence type="ECO:0000256" key="35">
    <source>
        <dbReference type="ARBA" id="ARBA00022884"/>
    </source>
</evidence>
<keyword evidence="44" id="KW-1041">Host lipid droplet</keyword>
<keyword evidence="30" id="KW-1114">Inhibition of host interferon signaling pathway by virus</keyword>
<evidence type="ECO:0000256" key="48">
    <source>
        <dbReference type="ARBA" id="ARBA00023296"/>
    </source>
</evidence>
<dbReference type="GO" id="GO:0019028">
    <property type="term" value="C:viral capsid"/>
    <property type="evidence" value="ECO:0007669"/>
    <property type="project" value="UniProtKB-KW"/>
</dbReference>
<evidence type="ECO:0000256" key="13">
    <source>
        <dbReference type="ARBA" id="ARBA00022510"/>
    </source>
</evidence>
<evidence type="ECO:0000256" key="31">
    <source>
        <dbReference type="ARBA" id="ARBA00022840"/>
    </source>
</evidence>
<evidence type="ECO:0000256" key="12">
    <source>
        <dbReference type="ARBA" id="ARBA00022506"/>
    </source>
</evidence>
<evidence type="ECO:0000256" key="15">
    <source>
        <dbReference type="ARBA" id="ARBA00022562"/>
    </source>
</evidence>
<evidence type="ECO:0000256" key="38">
    <source>
        <dbReference type="ARBA" id="ARBA00023039"/>
    </source>
</evidence>
<evidence type="ECO:0000256" key="19">
    <source>
        <dbReference type="ARBA" id="ARBA00022670"/>
    </source>
</evidence>
<dbReference type="InterPro" id="IPR043504">
    <property type="entry name" value="Peptidase_S1_PA_chymotrypsin"/>
</dbReference>
<dbReference type="Pfam" id="PF01539">
    <property type="entry name" value="HCV_env"/>
    <property type="match status" value="1"/>
</dbReference>
<feature type="domain" description="Peptidase S29" evidence="57">
    <location>
        <begin position="1079"/>
        <end position="1259"/>
    </location>
</feature>
<dbReference type="InterPro" id="IPR027417">
    <property type="entry name" value="P-loop_NTPase"/>
</dbReference>
<keyword evidence="46" id="KW-0922">Interferon antiviral system evasion</keyword>
<dbReference type="Pfam" id="PF02907">
    <property type="entry name" value="Peptidase_S29"/>
    <property type="match status" value="1"/>
</dbReference>
<evidence type="ECO:0000256" key="46">
    <source>
        <dbReference type="ARBA" id="ARBA00023258"/>
    </source>
</evidence>
<dbReference type="GO" id="GO:0005524">
    <property type="term" value="F:ATP binding"/>
    <property type="evidence" value="ECO:0007669"/>
    <property type="project" value="UniProtKB-KW"/>
</dbReference>
<keyword evidence="25" id="KW-0378">Hydrolase</keyword>
<evidence type="ECO:0000256" key="40">
    <source>
        <dbReference type="ARBA" id="ARBA00023065"/>
    </source>
</evidence>
<evidence type="ECO:0000256" key="16">
    <source>
        <dbReference type="ARBA" id="ARBA00022581"/>
    </source>
</evidence>
<dbReference type="GO" id="GO:0034220">
    <property type="term" value="P:monoatomic ion transmembrane transport"/>
    <property type="evidence" value="ECO:0007669"/>
    <property type="project" value="UniProtKB-KW"/>
</dbReference>
<dbReference type="GO" id="GO:0004252">
    <property type="term" value="F:serine-type endopeptidase activity"/>
    <property type="evidence" value="ECO:0007669"/>
    <property type="project" value="InterPro"/>
</dbReference>
<dbReference type="EMBL" id="MK737641">
    <property type="protein sequence ID" value="QDF44088.1"/>
    <property type="molecule type" value="Genomic_RNA"/>
</dbReference>
<evidence type="ECO:0000256" key="22">
    <source>
        <dbReference type="ARBA" id="ARBA00022695"/>
    </source>
</evidence>
<comment type="subcellular location">
    <subcellularLocation>
        <location evidence="3">Host cytoplasm</location>
    </subcellularLocation>
    <subcellularLocation>
        <location evidence="2">Host endoplasmic reticulum membrane</location>
        <topology evidence="2">Multi-pass membrane protein</topology>
    </subcellularLocation>
    <subcellularLocation>
        <location evidence="4">Host endoplasmic reticulum membrane</location>
        <topology evidence="4">Peripheral membrane protein</topology>
    </subcellularLocation>
    <subcellularLocation>
        <location evidence="6">Host endoplasmic reticulum membrane</location>
        <topology evidence="6">Single-pass type I membrane protein</topology>
    </subcellularLocation>
    <subcellularLocation>
        <location evidence="5">Host lipid droplet</location>
    </subcellularLocation>
    <subcellularLocation>
        <location evidence="1">Host nucleus</location>
    </subcellularLocation>
    <subcellularLocation>
        <location evidence="7">Virion membrane</location>
        <topology evidence="7">Single-pass type I membrane protein</topology>
    </subcellularLocation>
</comment>
<dbReference type="Gene3D" id="3.30.70.270">
    <property type="match status" value="2"/>
</dbReference>
<dbReference type="SUPFAM" id="SSF52540">
    <property type="entry name" value="P-loop containing nucleoside triphosphate hydrolases"/>
    <property type="match status" value="2"/>
</dbReference>
<evidence type="ECO:0000256" key="28">
    <source>
        <dbReference type="ARBA" id="ARBA00022807"/>
    </source>
</evidence>
<dbReference type="Gene3D" id="2.40.10.10">
    <property type="entry name" value="Trypsin-like serine proteases"/>
    <property type="match status" value="1"/>
</dbReference>
<evidence type="ECO:0000256" key="1">
    <source>
        <dbReference type="ARBA" id="ARBA00004147"/>
    </source>
</evidence>
<evidence type="ECO:0000256" key="21">
    <source>
        <dbReference type="ARBA" id="ARBA00022692"/>
    </source>
</evidence>
<dbReference type="Gene3D" id="1.10.820.10">
    <property type="entry name" value="RNA Helicase Chain A , domain 3"/>
    <property type="match status" value="1"/>
</dbReference>
<feature type="region of interest" description="Disordered" evidence="52">
    <location>
        <begin position="2426"/>
        <end position="2500"/>
    </location>
</feature>
<keyword evidence="31" id="KW-0067">ATP-binding</keyword>
<keyword evidence="10" id="KW-1113">Inhibition of host RLR pathway by virus</keyword>
<accession>A0A4Y6GLV6</accession>
<dbReference type="Pfam" id="PF22027">
    <property type="entry name" value="NS3_helicase_C"/>
    <property type="match status" value="1"/>
</dbReference>
<dbReference type="GO" id="GO:0046718">
    <property type="term" value="P:symbiont entry into host cell"/>
    <property type="evidence" value="ECO:0007669"/>
    <property type="project" value="UniProtKB-KW"/>
</dbReference>
<keyword evidence="24" id="KW-0547">Nucleotide-binding</keyword>
<dbReference type="InterPro" id="IPR004109">
    <property type="entry name" value="HepC_NS3_protease"/>
</dbReference>
<evidence type="ECO:0000256" key="11">
    <source>
        <dbReference type="ARBA" id="ARBA00022484"/>
    </source>
</evidence>
<feature type="transmembrane region" description="Helical" evidence="53">
    <location>
        <begin position="768"/>
        <end position="792"/>
    </location>
</feature>
<dbReference type="GO" id="GO:0015267">
    <property type="term" value="F:channel activity"/>
    <property type="evidence" value="ECO:0007669"/>
    <property type="project" value="UniProtKB-KW"/>
</dbReference>
<keyword evidence="37 53" id="KW-1133">Transmembrane helix</keyword>
<dbReference type="Pfam" id="PF07652">
    <property type="entry name" value="Flavi_DEAD"/>
    <property type="match status" value="1"/>
</dbReference>
<feature type="transmembrane region" description="Helical" evidence="53">
    <location>
        <begin position="442"/>
        <end position="462"/>
    </location>
</feature>
<evidence type="ECO:0000256" key="20">
    <source>
        <dbReference type="ARBA" id="ARBA00022679"/>
    </source>
</evidence>
<name>A0A4Y6GLV6_9FLAV</name>
<evidence type="ECO:0000256" key="52">
    <source>
        <dbReference type="SAM" id="MobiDB-lite"/>
    </source>
</evidence>
<keyword evidence="18" id="KW-1090">Inhibition of host innate immune response by virus</keyword>
<dbReference type="InterPro" id="IPR009003">
    <property type="entry name" value="Peptidase_S1_PA"/>
</dbReference>
<evidence type="ECO:0000256" key="32">
    <source>
        <dbReference type="ARBA" id="ARBA00022844"/>
    </source>
</evidence>
<keyword evidence="48" id="KW-1160">Virus entry into host cell</keyword>
<feature type="domain" description="Helicase ATP-binding" evidence="55">
    <location>
        <begin position="1269"/>
        <end position="1418"/>
    </location>
</feature>
<dbReference type="GO" id="GO:0042025">
    <property type="term" value="C:host cell nucleus"/>
    <property type="evidence" value="ECO:0007669"/>
    <property type="project" value="UniProtKB-SubCell"/>
</dbReference>
<keyword evidence="22" id="KW-0548">Nucleotidyltransferase</keyword>
<evidence type="ECO:0000256" key="42">
    <source>
        <dbReference type="ARBA" id="ARBA00023180"/>
    </source>
</evidence>
<keyword evidence="49" id="KW-0407">Ion channel</keyword>
<reference evidence="58" key="1">
    <citation type="journal article" date="2019" name="J. Gen. Virol.">
        <title>A highly divergent hepacivirus-like flavivirus in domestic ducks.</title>
        <authorList>
            <person name="Chu L."/>
            <person name="Wang X."/>
            <person name="Zhang D."/>
        </authorList>
    </citation>
    <scope>NUCLEOTIDE SEQUENCE</scope>
    <source>
        <strain evidence="58">HCL-3</strain>
    </source>
</reference>
<evidence type="ECO:0000256" key="24">
    <source>
        <dbReference type="ARBA" id="ARBA00022741"/>
    </source>
</evidence>
<keyword evidence="20" id="KW-0808">Transferase</keyword>
<dbReference type="InterPro" id="IPR002166">
    <property type="entry name" value="RNA_pol_HCV"/>
</dbReference>
<feature type="transmembrane region" description="Helical" evidence="53">
    <location>
        <begin position="1867"/>
        <end position="1900"/>
    </location>
</feature>
<dbReference type="SMART" id="SM00487">
    <property type="entry name" value="DEXDc"/>
    <property type="match status" value="1"/>
</dbReference>
<keyword evidence="16" id="KW-0945">Host-virus interaction</keyword>
<keyword evidence="38" id="KW-1182">Viral ion channel</keyword>
<dbReference type="InterPro" id="IPR014001">
    <property type="entry name" value="Helicase_ATP-bd"/>
</dbReference>
<evidence type="ECO:0000256" key="18">
    <source>
        <dbReference type="ARBA" id="ARBA00022632"/>
    </source>
</evidence>
<evidence type="ECO:0000256" key="29">
    <source>
        <dbReference type="ARBA" id="ARBA00022825"/>
    </source>
</evidence>
<keyword evidence="26" id="KW-1161">Viral attachment to host cell</keyword>
<dbReference type="Gene3D" id="3.40.50.300">
    <property type="entry name" value="P-loop containing nucleotide triphosphate hydrolases"/>
    <property type="match status" value="3"/>
</dbReference>
<dbReference type="InterPro" id="IPR043128">
    <property type="entry name" value="Rev_trsase/Diguanyl_cyclase"/>
</dbReference>
<evidence type="ECO:0000259" key="55">
    <source>
        <dbReference type="PROSITE" id="PS51192"/>
    </source>
</evidence>
<evidence type="ECO:0000256" key="36">
    <source>
        <dbReference type="ARBA" id="ARBA00022953"/>
    </source>
</evidence>
<dbReference type="GO" id="GO:0039694">
    <property type="term" value="P:viral RNA genome replication"/>
    <property type="evidence" value="ECO:0007669"/>
    <property type="project" value="InterPro"/>
</dbReference>
<dbReference type="GO" id="GO:0019031">
    <property type="term" value="C:viral envelope"/>
    <property type="evidence" value="ECO:0007669"/>
    <property type="project" value="UniProtKB-KW"/>
</dbReference>
<dbReference type="GO" id="GO:0019062">
    <property type="term" value="P:virion attachment to host cell"/>
    <property type="evidence" value="ECO:0007669"/>
    <property type="project" value="UniProtKB-KW"/>
</dbReference>
<keyword evidence="19" id="KW-0645">Protease</keyword>
<keyword evidence="40" id="KW-0406">Ion transport</keyword>
<dbReference type="SUPFAM" id="SSF56672">
    <property type="entry name" value="DNA/RNA polymerases"/>
    <property type="match status" value="1"/>
</dbReference>
<evidence type="ECO:0000256" key="17">
    <source>
        <dbReference type="ARBA" id="ARBA00022595"/>
    </source>
</evidence>
<dbReference type="GO" id="GO:0044167">
    <property type="term" value="C:host cell endoplasmic reticulum membrane"/>
    <property type="evidence" value="ECO:0007669"/>
    <property type="project" value="UniProtKB-SubCell"/>
</dbReference>
<keyword evidence="29" id="KW-0720">Serine protease</keyword>
<dbReference type="GO" id="GO:0019087">
    <property type="term" value="P:symbiont-mediated transformation of host cell"/>
    <property type="evidence" value="ECO:0007669"/>
    <property type="project" value="InterPro"/>
</dbReference>
<comment type="catalytic activity">
    <reaction evidence="51">
        <text>ATP + H2O = ADP + phosphate + H(+)</text>
        <dbReference type="Rhea" id="RHEA:13065"/>
        <dbReference type="ChEBI" id="CHEBI:15377"/>
        <dbReference type="ChEBI" id="CHEBI:15378"/>
        <dbReference type="ChEBI" id="CHEBI:30616"/>
        <dbReference type="ChEBI" id="CHEBI:43474"/>
        <dbReference type="ChEBI" id="CHEBI:456216"/>
        <dbReference type="EC" id="3.6.4.13"/>
    </reaction>
</comment>
<dbReference type="GO" id="GO:0003968">
    <property type="term" value="F:RNA-directed RNA polymerase activity"/>
    <property type="evidence" value="ECO:0007669"/>
    <property type="project" value="UniProtKB-KW"/>
</dbReference>
<dbReference type="PROSITE" id="PS50507">
    <property type="entry name" value="RDRP_SSRNA_POS"/>
    <property type="match status" value="1"/>
</dbReference>
<keyword evidence="36" id="KW-0693">Viral RNA replication</keyword>
<keyword evidence="35" id="KW-0694">RNA-binding</keyword>
<feature type="transmembrane region" description="Helical" evidence="53">
    <location>
        <begin position="1920"/>
        <end position="1944"/>
    </location>
</feature>
<evidence type="ECO:0000256" key="34">
    <source>
        <dbReference type="ARBA" id="ARBA00022879"/>
    </source>
</evidence>
<dbReference type="GO" id="GO:0004197">
    <property type="term" value="F:cysteine-type endopeptidase activity"/>
    <property type="evidence" value="ECO:0007669"/>
    <property type="project" value="InterPro"/>
</dbReference>
<evidence type="ECO:0000256" key="6">
    <source>
        <dbReference type="ARBA" id="ARBA00004482"/>
    </source>
</evidence>
<dbReference type="Pfam" id="PF01538">
    <property type="entry name" value="HCV_NS2"/>
    <property type="match status" value="1"/>
</dbReference>
<dbReference type="GO" id="GO:0017111">
    <property type="term" value="F:ribonucleoside triphosphate phosphatase activity"/>
    <property type="evidence" value="ECO:0007669"/>
    <property type="project" value="UniProtKB-EC"/>
</dbReference>
<organism evidence="58">
    <name type="scientific">Duck hepacivirus</name>
    <dbReference type="NCBI Taxonomy" id="2590836"/>
    <lineage>
        <taxon>Viruses</taxon>
        <taxon>Riboviria</taxon>
        <taxon>Orthornavirae</taxon>
        <taxon>Kitrinoviricota</taxon>
        <taxon>Flasuviricetes</taxon>
        <taxon>Amarillovirales</taxon>
        <taxon>Flaviviridae</taxon>
        <taxon>Hepacivirus</taxon>
    </lineage>
</organism>
<protein>
    <recommendedName>
        <fullName evidence="8">Genome polyprotein</fullName>
    </recommendedName>
</protein>
<dbReference type="PROSITE" id="PS51693">
    <property type="entry name" value="HCV_NS2_PRO"/>
    <property type="match status" value="1"/>
</dbReference>
<keyword evidence="27" id="KW-0347">Helicase</keyword>
<evidence type="ECO:0000256" key="14">
    <source>
        <dbReference type="ARBA" id="ARBA00022561"/>
    </source>
</evidence>
<evidence type="ECO:0000256" key="39">
    <source>
        <dbReference type="ARBA" id="ARBA00023050"/>
    </source>
</evidence>
<proteinExistence type="predicted"/>
<dbReference type="Gene3D" id="2.40.10.120">
    <property type="match status" value="1"/>
</dbReference>
<keyword evidence="17" id="KW-1162">Viral penetration into host cytoplasm</keyword>
<feature type="transmembrane region" description="Helical" evidence="53">
    <location>
        <begin position="798"/>
        <end position="824"/>
    </location>
</feature>
<dbReference type="GO" id="GO:0044186">
    <property type="term" value="C:host cell lipid droplet"/>
    <property type="evidence" value="ECO:0007669"/>
    <property type="project" value="UniProtKB-SubCell"/>
</dbReference>
<evidence type="ECO:0000256" key="49">
    <source>
        <dbReference type="ARBA" id="ARBA00023303"/>
    </source>
</evidence>
<evidence type="ECO:0000256" key="4">
    <source>
        <dbReference type="ARBA" id="ARBA00004291"/>
    </source>
</evidence>
<keyword evidence="32" id="KW-0946">Virion</keyword>
<dbReference type="GO" id="GO:0003723">
    <property type="term" value="F:RNA binding"/>
    <property type="evidence" value="ECO:0007669"/>
    <property type="project" value="UniProtKB-KW"/>
</dbReference>
<evidence type="ECO:0000256" key="23">
    <source>
        <dbReference type="ARBA" id="ARBA00022723"/>
    </source>
</evidence>
<feature type="transmembrane region" description="Helical" evidence="53">
    <location>
        <begin position="1834"/>
        <end position="1855"/>
    </location>
</feature>
<comment type="catalytic activity">
    <reaction evidence="50">
        <text>a ribonucleoside 5'-triphosphate + H2O = a ribonucleoside 5'-diphosphate + phosphate + H(+)</text>
        <dbReference type="Rhea" id="RHEA:23680"/>
        <dbReference type="ChEBI" id="CHEBI:15377"/>
        <dbReference type="ChEBI" id="CHEBI:15378"/>
        <dbReference type="ChEBI" id="CHEBI:43474"/>
        <dbReference type="ChEBI" id="CHEBI:57930"/>
        <dbReference type="ChEBI" id="CHEBI:61557"/>
        <dbReference type="EC" id="3.6.1.15"/>
    </reaction>
</comment>
<dbReference type="InterPro" id="IPR007094">
    <property type="entry name" value="RNA-dir_pol_PSvirus"/>
</dbReference>
<evidence type="ECO:0000256" key="3">
    <source>
        <dbReference type="ARBA" id="ARBA00004192"/>
    </source>
</evidence>
<evidence type="ECO:0000256" key="26">
    <source>
        <dbReference type="ARBA" id="ARBA00022804"/>
    </source>
</evidence>
<evidence type="ECO:0000259" key="57">
    <source>
        <dbReference type="PROSITE" id="PS51822"/>
    </source>
</evidence>
<evidence type="ECO:0000256" key="10">
    <source>
        <dbReference type="ARBA" id="ARBA00022482"/>
    </source>
</evidence>
<dbReference type="GO" id="GO:0006508">
    <property type="term" value="P:proteolysis"/>
    <property type="evidence" value="ECO:0007669"/>
    <property type="project" value="UniProtKB-KW"/>
</dbReference>
<feature type="domain" description="RdRp catalytic" evidence="54">
    <location>
        <begin position="3230"/>
        <end position="3348"/>
    </location>
</feature>
<dbReference type="Pfam" id="PF01001">
    <property type="entry name" value="HCV_NS4b"/>
    <property type="match status" value="1"/>
</dbReference>
<feature type="transmembrane region" description="Helical" evidence="53">
    <location>
        <begin position="929"/>
        <end position="949"/>
    </location>
</feature>
<keyword evidence="33" id="KW-1043">Host membrane</keyword>
<evidence type="ECO:0000256" key="53">
    <source>
        <dbReference type="SAM" id="Phobius"/>
    </source>
</evidence>
<feature type="transmembrane region" description="Helical" evidence="53">
    <location>
        <begin position="3583"/>
        <end position="3604"/>
    </location>
</feature>
<dbReference type="Pfam" id="PF00998">
    <property type="entry name" value="RdRP_3"/>
    <property type="match status" value="1"/>
</dbReference>
<evidence type="ECO:0000256" key="27">
    <source>
        <dbReference type="ARBA" id="ARBA00022806"/>
    </source>
</evidence>
<keyword evidence="12" id="KW-1168">Fusion of virus membrane with host membrane</keyword>
<evidence type="ECO:0000256" key="47">
    <source>
        <dbReference type="ARBA" id="ARBA00023280"/>
    </source>
</evidence>
<evidence type="ECO:0000256" key="25">
    <source>
        <dbReference type="ARBA" id="ARBA00022801"/>
    </source>
</evidence>
<dbReference type="GO" id="GO:0046872">
    <property type="term" value="F:metal ion binding"/>
    <property type="evidence" value="ECO:0007669"/>
    <property type="project" value="UniProtKB-KW"/>
</dbReference>
<feature type="compositionally biased region" description="Basic residues" evidence="52">
    <location>
        <begin position="144"/>
        <end position="161"/>
    </location>
</feature>
<evidence type="ECO:0000256" key="51">
    <source>
        <dbReference type="ARBA" id="ARBA00047984"/>
    </source>
</evidence>
<dbReference type="InterPro" id="IPR011492">
    <property type="entry name" value="Flavi_DEAD"/>
</dbReference>
<dbReference type="InterPro" id="IPR038170">
    <property type="entry name" value="NS5A_1a_sf"/>
</dbReference>
<keyword evidence="23" id="KW-0479">Metal-binding</keyword>
<evidence type="ECO:0000256" key="44">
    <source>
        <dbReference type="ARBA" id="ARBA00023190"/>
    </source>
</evidence>
<dbReference type="GO" id="GO:0052170">
    <property type="term" value="P:symbiont-mediated suppression of host innate immune response"/>
    <property type="evidence" value="ECO:0007669"/>
    <property type="project" value="UniProtKB-KW"/>
</dbReference>
<keyword evidence="34" id="KW-0261">Viral envelope protein</keyword>
<keyword evidence="47" id="KW-0899">Viral immunoevasion</keyword>
<evidence type="ECO:0000256" key="43">
    <source>
        <dbReference type="ARBA" id="ARBA00023184"/>
    </source>
</evidence>
<keyword evidence="13" id="KW-1170">Fusion of virus membrane with host endosomal membrane</keyword>
<keyword evidence="14" id="KW-0167">Capsid protein</keyword>
<evidence type="ECO:0000259" key="54">
    <source>
        <dbReference type="PROSITE" id="PS50507"/>
    </source>
</evidence>
<keyword evidence="28" id="KW-0788">Thiol protease</keyword>
<keyword evidence="15" id="KW-1048">Host nucleus</keyword>
<evidence type="ECO:0000256" key="37">
    <source>
        <dbReference type="ARBA" id="ARBA00022989"/>
    </source>
</evidence>
<keyword evidence="11" id="KW-0696">RNA-directed RNA polymerase</keyword>
<feature type="region of interest" description="Disordered" evidence="52">
    <location>
        <begin position="112"/>
        <end position="190"/>
    </location>
</feature>
<evidence type="ECO:0000256" key="9">
    <source>
        <dbReference type="ARBA" id="ARBA00022448"/>
    </source>
</evidence>
<keyword evidence="43" id="KW-1038">Host endoplasmic reticulum</keyword>
<dbReference type="GO" id="GO:0039654">
    <property type="term" value="P:fusion of virus membrane with host endosome membrane"/>
    <property type="evidence" value="ECO:0007669"/>
    <property type="project" value="UniProtKB-KW"/>
</dbReference>
<feature type="compositionally biased region" description="Low complexity" evidence="52">
    <location>
        <begin position="134"/>
        <end position="143"/>
    </location>
</feature>
<keyword evidence="42" id="KW-0325">Glycoprotein</keyword>
<keyword evidence="41 53" id="KW-0472">Membrane</keyword>
<dbReference type="SUPFAM" id="SSF50494">
    <property type="entry name" value="Trypsin-like serine proteases"/>
    <property type="match status" value="1"/>
</dbReference>
<dbReference type="InterPro" id="IPR002519">
    <property type="entry name" value="HCV_Env"/>
</dbReference>
<evidence type="ECO:0000259" key="56">
    <source>
        <dbReference type="PROSITE" id="PS51693"/>
    </source>
</evidence>
<evidence type="ECO:0000313" key="58">
    <source>
        <dbReference type="EMBL" id="QDF44088.1"/>
    </source>
</evidence>
<evidence type="ECO:0000256" key="5">
    <source>
        <dbReference type="ARBA" id="ARBA00004338"/>
    </source>
</evidence>
<sequence length="3607" mass="397920">MRFPTIAKMEVVDKLPPAGVVRRISRTSGRLQRHLIRFYSRKYLIYRHMHFPERPRSDFRHPVEPVSFKPFPKSQLFDPERTLRCGHLVDGVPVTARYKDIVYLGSYERPPKGAVFSGPKKSAEPGSSTKQDGTKGPRPQQQPTKKKPAQQPKKKKAKPKRSGTQPPPNSPARSRRTGFRDVIPANKGPGIPGVNQICSALATLGTRPRRPGDPRNRSNAVGHIVDGVCGAVADWANATPFLGHALGPVADGCCDIIRGVEDVANAGTSKVGFTFFLLCLLLPTPVGASADHICQVGDEVYLSNACRPDQIWFFDGNMALHSEGCVPCLASNHTCFTPWYMTVSYLNAKSYEYWFLRHIDFLVALTYGCDTFGFSEVCATFAACAELIHRHWWVRAAFTCNCSCLETTPPISLHSVFWLGVGDKFKDIGSVLLVLLNVPLTIFRLVLFQYPVSAVVVVMYLVEGRIIKALCIVAILSYSADAGMADRSRTNCTQDFPMQVNVSGDAPPRAVPKSHELGGLILLPGTSTNYSMGDGVTTAYDCSLGVRVTNSSREYLVYCYSAVVWVNGWKAANVTNISFGSFSHSMTCVIYNCRGDIIQDTAAVCYVDKRKPFCGDCWSDCSHRDARKTYEACGVSHKIDDYLNFSMGVTKTPVHIFGYLTYVNCSEPPQHHLLRKMPGHPHPISSEIPVCKGYAFQTGAIGSGLISVRQNKQFITTSLFLYHCSWVSHSVVFCLILSLTGSRIVPFVWFLLTVHLAEGMLSPAPVAAGLAAATLQWGSVLSVILGVCVFLIAHKTELAPFIIAVCKISMGYPALAVAGLIVSCMLPQRSVLGASVSVCLTVHDYWFWNLANYMDWLWFLFLVAILFRVCLLTPLGRRFRLKLLLCSRYVHTRVALRVGRSPLGKYGQYNNEVALISFLFSFTFPKTFVFVYLSVWFACFCIDMFYLSVLKFVHHRTQFSYCALYFDYLAQTSNYIEARLNLWIYHKLGLPYLFAHINHIARSTASALRKLDLAVNPVGIPSSEIVYHEDRSMRLACGDEVHGIPVCARLGSIIACGFPRHLPKAYSRSGHRRTMQYTAPINATVVRSRGFLKTLAIGVTGRDFSTHEGSIVQLGTGLNKYMGFILGANLVTVYHGSKIRPIATPHGPANPCGYSKEKDTVLYPAPGGMKPLEPCQCSVNTAFICDADTSMYQLRRDDGFWRPMSAMPLSTYKGMSGSPLLCSSGHVIGMLTAVTVVRGVVTKVKIVPVSEISTFNLSVPDAAYTDVVPTVPSSLEIMSYVAPTGSGKSTRLPYQYVQQGHSVLVCNPSVATVTNVVPYMKATYDMNVNWHCGDADIEVGSKLTYSTYGKVITSDLSRYDVIICDECHSTDPTTVLGIGMILSRVQQTRVKLVLLATATPPGMAVQPHKDIQEVALDQKGAIPFFGATLDIANYRRGRHAIFCGTKAECHRVADALRAAGIHAVEYYRGLSLTVIPSEGDVVVCCTDALMTGYTGNFASVTDCGISIMEDVVLDFAPTFTTMVKTVPSDAVTRMQRRGRTGRGSPGVYRYAVRTAMPHGIVPEATVMECYDSGYLWYDLDPTIVTTYLRNFNNCAHTCMITASLDVYESFYKILRPFRSQPDCFTAKESGCSFALLTGVQAHLCRQARAPAPSDNPRWAVFRLKGDNPVPLIAQLDASRPPKTAFPPLLSDLNSALGYSVNCSAAYTILSTGVIALGGVAILDSLSCVVVRKDIVLGGHSGVTYIDPSAILDEVLEECSAESWASHAVQHATTWANAVWDKFHKMFVNKSAFELWMIKWGVTMTAILGTAQYFASLFVAPRNPALGMVLSAVGVSWMPLPSIIRLMVGLIGGALVSLRGSTMGSTAVTMGAVAGTAFVATSTGGMIFSVLLGMCSTAVAADFTYSLLCGEFPSPYRLLDLATIIAAPGNAVCGVIFALIMKMLLNNSTAQWLNRLLSMHTGKSGPLCENYFVEIKDYENKLRRLMRLASWTHLVEWCANKCQIEEYECNSELFNQIWHAAVWFLRSIVELIQRLIPSVSMPILSCVKPYKGPLSGTGTIVSRCECGTTHSYTVNAGVVTAHHYSSRLCRHSLFGSGVVLTPSARLTCVSYSLPRDGLFTYRYGLSDYVRVQRENGKALLVDSTTGDLSLGMLRYAVATTPVEYERAPLCHIVNRGFCGLKFVQMGSSTVTLPYLIQSYCPPIAYDQRCAPVILIAPSFSEFEPILRAINSNKGLSVSTLIRIPEFGTARPEREGDDPPSPEFRHLANTIKTTTRAAKCVVCVSKYHIEEMTWALSYVSTSCATVVVDIGTESRTLPLTKKYKQIAGVGLSDSISTISGIPVFRIREGSSMDMFNALFEEWYRSGVKLNLTGVYRKLREEASFASPCDTGSSEDEPIDPDLFKQMWPDFKPEVHAYNSPGFHRRMERAAEQKRLSQRTEEPKLEPVPEHDTMAPLSTSPSDREDEGPGLQEHPVSEVNVPRLASPSSSPPSPESSTTGNYCVVVGPPGSGKTSVIRGVKSSFPKEYPEIKFVEFNTPSFAEGAELWDKLRSLLPDEVTYLFCWPNPDHSYEVDTFAYWKEFKSTIGRFELDGVIIVQTFFAGYRTGATLFDDLDPNTNFAKVADVVGGRVYPFNESENCPEQAALAACIANCGTPGLEATEELNFAATIEVREATPSPPPVLPEQVVLLIGLAGSGRTAFAGHLSGVFNGKFKLVCREVPPDPTVIAAHLSIVPGAWLVFCWPGFIDQSRVLRSWNLYQANHSALAYQTLIVWCSSEAHCSPELAGILDQTDVGWIPHTRLDDDPALARDSVRPYLPVPDPKPGIVTRLKAAIARLGSATPVQDPDVEMKTLVKTPVIVCGAGGCGKTTYITNTSDDDNRLFSFYEVDLTDEDIVSHWANLHQAHPAYRYVFVWGGRDFPVEANREAWALFKTLVGSLDNAVVLVTRQTDLASIPDLGVRTHPWRRSVGSNEVSPSILHLTTQVRTEVGSFVNPAYEGSADEWDTVSDGSIESCSFSYVWNGVPLCMRKARAFLPVRLMTFGTGNRSLVYYTNPRDAPIRQKKVTVERVDHVSNRHLDAALMRAKIAASRVRGYRLDGPEVAALTNRRTARSCVSGITGNDVKTLSSAYQRAVAAARATFRTGSGDVRLHSCTLSPKVEIFGREREKGYTYKPPRFICYPPLETRAFEKEVFGSVANQVAKAVLGESYGFQYSPFERTSVLLKMWRRYRTPMGFEADAVCFDSKITPQDVRRELEVYQATDSPPDLKYDMGRISALLYEGGKLYNEEGVEVGTRHCRASGVYTTSSSNTLTCFMKMSAALAEVGINDYSILVHGDDVIVITESDPLNDISVCQRLTHVLGELGLPQASTIKPCYSLEDISTCSSNVTVSRTYDGRLYYHLTRNPLHPMARAAAETSVNNPADRWVGQIMQFAPCLWVRWVVVQWLENLCHRDDGSETVQGEFMGNTMNIPIKLFPALLTRLHGPDVFNVKSFSAQETSRTNAIVRELGYDRIRVLKRRAIRLRVRIIRNFPRLRPLLPLIGWCINKPYFIDRNLVDATRQWDVTANPYANIEIGKVKTSVWRKVLAVPTTLAMAVFLTVLSFLVLQYV</sequence>
<dbReference type="GO" id="GO:0055036">
    <property type="term" value="C:virion membrane"/>
    <property type="evidence" value="ECO:0007669"/>
    <property type="project" value="UniProtKB-SubCell"/>
</dbReference>
<dbReference type="InterPro" id="IPR043502">
    <property type="entry name" value="DNA/RNA_pol_sf"/>
</dbReference>
<dbReference type="GO" id="GO:0039502">
    <property type="term" value="P:symbiont-mediated suppression of host type I interferon-mediated signaling pathway"/>
    <property type="evidence" value="ECO:0007669"/>
    <property type="project" value="UniProtKB-KW"/>
</dbReference>
<keyword evidence="9" id="KW-0813">Transport</keyword>
<keyword evidence="39" id="KW-1072">Activation of host autophagy by virus</keyword>
<dbReference type="PROSITE" id="PS51192">
    <property type="entry name" value="HELICASE_ATP_BIND_1"/>
    <property type="match status" value="1"/>
</dbReference>
<evidence type="ECO:0000256" key="41">
    <source>
        <dbReference type="ARBA" id="ARBA00023136"/>
    </source>
</evidence>
<keyword evidence="21 53" id="KW-0812">Transmembrane</keyword>
<evidence type="ECO:0000256" key="30">
    <source>
        <dbReference type="ARBA" id="ARBA00022830"/>
    </source>
</evidence>
<dbReference type="GO" id="GO:0039520">
    <property type="term" value="P:symbiont-mediated activation of host autophagy"/>
    <property type="evidence" value="ECO:0007669"/>
    <property type="project" value="UniProtKB-KW"/>
</dbReference>
<evidence type="ECO:0000256" key="7">
    <source>
        <dbReference type="ARBA" id="ARBA00004563"/>
    </source>
</evidence>
<dbReference type="Gene3D" id="2.20.25.210">
    <property type="entry name" value="Hepatitis C NS5A, domain 1B"/>
    <property type="match status" value="1"/>
</dbReference>
<dbReference type="PROSITE" id="PS51822">
    <property type="entry name" value="HV_PV_NS3_PRO"/>
    <property type="match status" value="1"/>
</dbReference>
<evidence type="ECO:0000256" key="33">
    <source>
        <dbReference type="ARBA" id="ARBA00022870"/>
    </source>
</evidence>
<evidence type="ECO:0000256" key="2">
    <source>
        <dbReference type="ARBA" id="ARBA00004153"/>
    </source>
</evidence>
<dbReference type="InterPro" id="IPR054175">
    <property type="entry name" value="NS3_helicase_C"/>
</dbReference>
<dbReference type="Gene3D" id="3.30.160.890">
    <property type="entry name" value="Hepatitis C virus envelope glycoprotein E1, chain C"/>
    <property type="match status" value="1"/>
</dbReference>
<feature type="domain" description="Peptidase C18" evidence="56">
    <location>
        <begin position="943"/>
        <end position="1069"/>
    </location>
</feature>